<evidence type="ECO:0000313" key="5">
    <source>
        <dbReference type="Proteomes" id="UP000094469"/>
    </source>
</evidence>
<dbReference type="SMART" id="SM00671">
    <property type="entry name" value="SEL1"/>
    <property type="match status" value="6"/>
</dbReference>
<gene>
    <name evidence="4" type="ORF">BCR24_02500</name>
</gene>
<dbReference type="Gene3D" id="1.25.40.10">
    <property type="entry name" value="Tetratricopeptide repeat domain"/>
    <property type="match status" value="4"/>
</dbReference>
<dbReference type="InterPro" id="IPR052346">
    <property type="entry name" value="O-mannosyl-transferase_TMTC"/>
</dbReference>
<proteinExistence type="predicted"/>
<dbReference type="InterPro" id="IPR021352">
    <property type="entry name" value="DUF2971"/>
</dbReference>
<dbReference type="RefSeq" id="WP_069639889.1">
    <property type="nucleotide sequence ID" value="NZ_JAFBEZ010000002.1"/>
</dbReference>
<name>A0A1E5HD35_9ENTE</name>
<evidence type="ECO:0000256" key="2">
    <source>
        <dbReference type="ARBA" id="ARBA00022803"/>
    </source>
</evidence>
<keyword evidence="1" id="KW-0677">Repeat</keyword>
<dbReference type="PROSITE" id="PS50005">
    <property type="entry name" value="TPR"/>
    <property type="match status" value="10"/>
</dbReference>
<comment type="caution">
    <text evidence="4">The sequence shown here is derived from an EMBL/GenBank/DDBJ whole genome shotgun (WGS) entry which is preliminary data.</text>
</comment>
<feature type="repeat" description="TPR" evidence="3">
    <location>
        <begin position="12"/>
        <end position="45"/>
    </location>
</feature>
<dbReference type="SMART" id="SM00028">
    <property type="entry name" value="TPR"/>
    <property type="match status" value="10"/>
</dbReference>
<evidence type="ECO:0000256" key="3">
    <source>
        <dbReference type="PROSITE-ProRule" id="PRU00339"/>
    </source>
</evidence>
<feature type="repeat" description="TPR" evidence="3">
    <location>
        <begin position="80"/>
        <end position="113"/>
    </location>
</feature>
<dbReference type="PANTHER" id="PTHR44227">
    <property type="match status" value="1"/>
</dbReference>
<feature type="repeat" description="TPR" evidence="3">
    <location>
        <begin position="182"/>
        <end position="215"/>
    </location>
</feature>
<dbReference type="EMBL" id="MIKC01000012">
    <property type="protein sequence ID" value="OEG22725.1"/>
    <property type="molecule type" value="Genomic_DNA"/>
</dbReference>
<dbReference type="InterPro" id="IPR006597">
    <property type="entry name" value="Sel1-like"/>
</dbReference>
<organism evidence="4 5">
    <name type="scientific">Enterococcus ureilyticus</name>
    <dbReference type="NCBI Taxonomy" id="1131292"/>
    <lineage>
        <taxon>Bacteria</taxon>
        <taxon>Bacillati</taxon>
        <taxon>Bacillota</taxon>
        <taxon>Bacilli</taxon>
        <taxon>Lactobacillales</taxon>
        <taxon>Enterococcaceae</taxon>
        <taxon>Enterococcus</taxon>
    </lineage>
</organism>
<dbReference type="InterPro" id="IPR019734">
    <property type="entry name" value="TPR_rpt"/>
</dbReference>
<evidence type="ECO:0000256" key="1">
    <source>
        <dbReference type="ARBA" id="ARBA00022737"/>
    </source>
</evidence>
<evidence type="ECO:0000313" key="4">
    <source>
        <dbReference type="EMBL" id="OEG22725.1"/>
    </source>
</evidence>
<dbReference type="PANTHER" id="PTHR44227:SF3">
    <property type="entry name" value="PROTEIN O-MANNOSYL-TRANSFERASE TMTC4"/>
    <property type="match status" value="1"/>
</dbReference>
<dbReference type="STRING" id="1131292.BCR24_02500"/>
<dbReference type="SUPFAM" id="SSF48452">
    <property type="entry name" value="TPR-like"/>
    <property type="match status" value="1"/>
</dbReference>
<dbReference type="Pfam" id="PF00515">
    <property type="entry name" value="TPR_1"/>
    <property type="match status" value="3"/>
</dbReference>
<dbReference type="Pfam" id="PF11185">
    <property type="entry name" value="DUF2971"/>
    <property type="match status" value="1"/>
</dbReference>
<dbReference type="InterPro" id="IPR011990">
    <property type="entry name" value="TPR-like_helical_dom_sf"/>
</dbReference>
<reference evidence="5" key="1">
    <citation type="submission" date="2016-09" db="EMBL/GenBank/DDBJ databases">
        <authorList>
            <person name="Gulvik C.A."/>
        </authorList>
    </citation>
    <scope>NUCLEOTIDE SEQUENCE [LARGE SCALE GENOMIC DNA]</scope>
    <source>
        <strain evidence="5">LMG 26676</strain>
    </source>
</reference>
<dbReference type="Pfam" id="PF13181">
    <property type="entry name" value="TPR_8"/>
    <property type="match status" value="3"/>
</dbReference>
<feature type="repeat" description="TPR" evidence="3">
    <location>
        <begin position="250"/>
        <end position="283"/>
    </location>
</feature>
<keyword evidence="5" id="KW-1185">Reference proteome</keyword>
<sequence length="744" mass="87220">MRNNKLSSENEFMKQLLLGELQTEAGNYNEAEKNLNKAKEMNPKRYEPYYDLGNLYKKQNQYSKAERYYKKAIKKNSNIASIHNNLGNLYKDQNKNFEAEKSYKEALNINSKLPEALYNYGKICFERGDYSEAESMYIKSIENKPQYVLPYDDLASLYVEQKRYSDAEKIFKKAIVLDSSNEIACNNLGNLYVLLNRFQEAEKYYKKAIKINAASELAYYNLGNLYLLQNKYEKAQMNYLKAIDVDSNDTSAHNNLGYTYYLQQKYKEAENSYNKAIDIDPNIGSTYYNLGKLYSEKKKFEQAIKYFEKSIFLDSNVDIPYAELGELYINLKDFEKAEKMYQKAIYIDKKNVLYKRRLSFVLEKMSDFCEALVLLLSNLGNFQIELEDVKRLLKKVSIEEFNIVFQKLYSYNSNLYELVLSTEQFFNDKRKLYSNIIKLLVNINNFKDSLSVKQDKKLTLYQYTSLSTLGSILNLGRQVNKNKEDNNIKIRLYNTDYMNDPEEGKYLLNIISKSHKSHNLNEILEPNHVVSRAFIASLTSNSDAIPMWSMYGKDSQGVSLGFSNLPFEKSKYYEEENMSLKTYNYLTGKGNYYTLNEKASLYKIYYIEDSTTVDKFDNVFLNKVVNDLLTLSDLVEKIDEPELLNFISQFVSSELDRIKFLIKNSIYEYEDEYRLLAIVSKFEDDIFNIKYDLNSPKLYLEIDTVVLEEVVFGVNSDDCSYWRPIVELKSPKTIIKNSTIKIRY</sequence>
<feature type="repeat" description="TPR" evidence="3">
    <location>
        <begin position="284"/>
        <end position="317"/>
    </location>
</feature>
<feature type="repeat" description="TPR" evidence="3">
    <location>
        <begin position="148"/>
        <end position="181"/>
    </location>
</feature>
<feature type="repeat" description="TPR" evidence="3">
    <location>
        <begin position="114"/>
        <end position="147"/>
    </location>
</feature>
<keyword evidence="2 3" id="KW-0802">TPR repeat</keyword>
<dbReference type="OrthoDB" id="3034312at2"/>
<dbReference type="Pfam" id="PF13424">
    <property type="entry name" value="TPR_12"/>
    <property type="match status" value="2"/>
</dbReference>
<dbReference type="SUPFAM" id="SSF81901">
    <property type="entry name" value="HCP-like"/>
    <property type="match status" value="1"/>
</dbReference>
<protein>
    <submittedName>
        <fullName evidence="4">Uncharacterized protein</fullName>
    </submittedName>
</protein>
<dbReference type="Proteomes" id="UP000094469">
    <property type="component" value="Unassembled WGS sequence"/>
</dbReference>
<dbReference type="AlphaFoldDB" id="A0A1E5HD35"/>
<feature type="repeat" description="TPR" evidence="3">
    <location>
        <begin position="318"/>
        <end position="351"/>
    </location>
</feature>
<feature type="repeat" description="TPR" evidence="3">
    <location>
        <begin position="216"/>
        <end position="249"/>
    </location>
</feature>
<dbReference type="PROSITE" id="PS50293">
    <property type="entry name" value="TPR_REGION"/>
    <property type="match status" value="4"/>
</dbReference>
<feature type="repeat" description="TPR" evidence="3">
    <location>
        <begin position="46"/>
        <end position="79"/>
    </location>
</feature>
<accession>A0A1E5HD35</accession>